<name>A0A2S5D1F0_LYSSH</name>
<dbReference type="Gene3D" id="1.10.3720.10">
    <property type="entry name" value="MetI-like"/>
    <property type="match status" value="1"/>
</dbReference>
<feature type="transmembrane region" description="Helical" evidence="7">
    <location>
        <begin position="194"/>
        <end position="220"/>
    </location>
</feature>
<dbReference type="AlphaFoldDB" id="A0A2S5D1F0"/>
<dbReference type="InterPro" id="IPR035906">
    <property type="entry name" value="MetI-like_sf"/>
</dbReference>
<dbReference type="GO" id="GO:0055085">
    <property type="term" value="P:transmembrane transport"/>
    <property type="evidence" value="ECO:0007669"/>
    <property type="project" value="InterPro"/>
</dbReference>
<evidence type="ECO:0000256" key="5">
    <source>
        <dbReference type="ARBA" id="ARBA00022989"/>
    </source>
</evidence>
<dbReference type="GO" id="GO:0005886">
    <property type="term" value="C:plasma membrane"/>
    <property type="evidence" value="ECO:0007669"/>
    <property type="project" value="UniProtKB-SubCell"/>
</dbReference>
<dbReference type="SUPFAM" id="SSF161098">
    <property type="entry name" value="MetI-like"/>
    <property type="match status" value="1"/>
</dbReference>
<evidence type="ECO:0000313" key="10">
    <source>
        <dbReference type="Proteomes" id="UP000237319"/>
    </source>
</evidence>
<protein>
    <submittedName>
        <fullName evidence="9">Glutathione transport system permease protein GsiD</fullName>
    </submittedName>
</protein>
<keyword evidence="6 7" id="KW-0472">Membrane</keyword>
<keyword evidence="10" id="KW-1185">Reference proteome</keyword>
<evidence type="ECO:0000256" key="1">
    <source>
        <dbReference type="ARBA" id="ARBA00004651"/>
    </source>
</evidence>
<evidence type="ECO:0000256" key="2">
    <source>
        <dbReference type="ARBA" id="ARBA00022448"/>
    </source>
</evidence>
<dbReference type="EMBL" id="PGLV01000001">
    <property type="protein sequence ID" value="POZ56900.1"/>
    <property type="molecule type" value="Genomic_DNA"/>
</dbReference>
<evidence type="ECO:0000313" key="9">
    <source>
        <dbReference type="EMBL" id="POZ56900.1"/>
    </source>
</evidence>
<dbReference type="InterPro" id="IPR050366">
    <property type="entry name" value="BP-dependent_transpt_permease"/>
</dbReference>
<organism evidence="9 10">
    <name type="scientific">Lysinibacillus sphaericus</name>
    <name type="common">Bacillus sphaericus</name>
    <dbReference type="NCBI Taxonomy" id="1421"/>
    <lineage>
        <taxon>Bacteria</taxon>
        <taxon>Bacillati</taxon>
        <taxon>Bacillota</taxon>
        <taxon>Bacilli</taxon>
        <taxon>Bacillales</taxon>
        <taxon>Bacillaceae</taxon>
        <taxon>Lysinibacillus</taxon>
    </lineage>
</organism>
<feature type="transmembrane region" description="Helical" evidence="7">
    <location>
        <begin position="240"/>
        <end position="261"/>
    </location>
</feature>
<dbReference type="RefSeq" id="WP_069511385.1">
    <property type="nucleotide sequence ID" value="NZ_CP194323.1"/>
</dbReference>
<dbReference type="PANTHER" id="PTHR43386:SF1">
    <property type="entry name" value="D,D-DIPEPTIDE TRANSPORT SYSTEM PERMEASE PROTEIN DDPC-RELATED"/>
    <property type="match status" value="1"/>
</dbReference>
<dbReference type="PANTHER" id="PTHR43386">
    <property type="entry name" value="OLIGOPEPTIDE TRANSPORT SYSTEM PERMEASE PROTEIN APPC"/>
    <property type="match status" value="1"/>
</dbReference>
<dbReference type="CDD" id="cd06261">
    <property type="entry name" value="TM_PBP2"/>
    <property type="match status" value="1"/>
</dbReference>
<evidence type="ECO:0000256" key="3">
    <source>
        <dbReference type="ARBA" id="ARBA00022475"/>
    </source>
</evidence>
<evidence type="ECO:0000256" key="6">
    <source>
        <dbReference type="ARBA" id="ARBA00023136"/>
    </source>
</evidence>
<accession>A0A2S5D1F0</accession>
<comment type="subcellular location">
    <subcellularLocation>
        <location evidence="1 7">Cell membrane</location>
        <topology evidence="1 7">Multi-pass membrane protein</topology>
    </subcellularLocation>
</comment>
<dbReference type="PROSITE" id="PS50928">
    <property type="entry name" value="ABC_TM1"/>
    <property type="match status" value="1"/>
</dbReference>
<keyword evidence="3" id="KW-1003">Cell membrane</keyword>
<gene>
    <name evidence="9" type="primary">gsiD_4</name>
    <name evidence="9" type="ORF">LYSIN_01683</name>
</gene>
<feature type="transmembrane region" description="Helical" evidence="7">
    <location>
        <begin position="12"/>
        <end position="33"/>
    </location>
</feature>
<evidence type="ECO:0000256" key="4">
    <source>
        <dbReference type="ARBA" id="ARBA00022692"/>
    </source>
</evidence>
<feature type="domain" description="ABC transmembrane type-1" evidence="8">
    <location>
        <begin position="73"/>
        <end position="262"/>
    </location>
</feature>
<dbReference type="Pfam" id="PF00528">
    <property type="entry name" value="BPD_transp_1"/>
    <property type="match status" value="1"/>
</dbReference>
<proteinExistence type="inferred from homology"/>
<dbReference type="InterPro" id="IPR000515">
    <property type="entry name" value="MetI-like"/>
</dbReference>
<comment type="caution">
    <text evidence="9">The sequence shown here is derived from an EMBL/GenBank/DDBJ whole genome shotgun (WGS) entry which is preliminary data.</text>
</comment>
<keyword evidence="4 7" id="KW-0812">Transmembrane</keyword>
<feature type="transmembrane region" description="Helical" evidence="7">
    <location>
        <begin position="112"/>
        <end position="130"/>
    </location>
</feature>
<dbReference type="Proteomes" id="UP000237319">
    <property type="component" value="Unassembled WGS sequence"/>
</dbReference>
<sequence>MDIVKRYMKNINLLIGLLVIVGFLLVMVISFFYTPYDVNTMNIPEKLHSPSSKYLFGTDEFGRDIFSRMMKGTQTAFAVGLLTVIIGTSFGILIGGLAGFLGGWVDELFMRLMDALMAFPGIILALMLVAVFGPGVVNTAIALGVIAIPAIARIARSGFVQHRDAEYVLAAKLIGVKPYNIMFRHILPNISSQIIVAATVTFATAMLAEAALSYLGLGVQPPNPSWGRMLKDSQAYLVKASWYTFAPGGAITLLVLGLYMLSNALRDYMDPRSKS</sequence>
<reference evidence="9 10" key="1">
    <citation type="submission" date="2017-11" db="EMBL/GenBank/DDBJ databases">
        <title>Genome sequence of Lysinibacillus sphaericus, a lignin-degrading bacteria isolated from municipal solid waste soil.</title>
        <authorList>
            <person name="Persinoti G.F."/>
            <person name="Paixao D.A."/>
            <person name="Bugg T.D."/>
            <person name="Squina F.M."/>
        </authorList>
    </citation>
    <scope>NUCLEOTIDE SEQUENCE [LARGE SCALE GENOMIC DNA]</scope>
    <source>
        <strain evidence="9 10">A1</strain>
    </source>
</reference>
<keyword evidence="2 7" id="KW-0813">Transport</keyword>
<evidence type="ECO:0000256" key="7">
    <source>
        <dbReference type="RuleBase" id="RU363032"/>
    </source>
</evidence>
<keyword evidence="5 7" id="KW-1133">Transmembrane helix</keyword>
<evidence type="ECO:0000259" key="8">
    <source>
        <dbReference type="PROSITE" id="PS50928"/>
    </source>
</evidence>
<feature type="transmembrane region" description="Helical" evidence="7">
    <location>
        <begin position="76"/>
        <end position="100"/>
    </location>
</feature>
<comment type="similarity">
    <text evidence="7">Belongs to the binding-protein-dependent transport system permease family.</text>
</comment>